<dbReference type="AlphaFoldDB" id="A0AAP0JZP2"/>
<evidence type="ECO:0000313" key="1">
    <source>
        <dbReference type="EMBL" id="KAK9142724.1"/>
    </source>
</evidence>
<proteinExistence type="predicted"/>
<sequence>MGEELGYYMVDLCAERDPKFWKKKAEKPSELGLLVGCILKKASLISEVVTREIRETPTSSDRRRLMRSNISDWVVL</sequence>
<reference evidence="1 2" key="1">
    <citation type="submission" date="2024-01" db="EMBL/GenBank/DDBJ databases">
        <title>Genome assemblies of Stephania.</title>
        <authorList>
            <person name="Yang L."/>
        </authorList>
    </citation>
    <scope>NUCLEOTIDE SEQUENCE [LARGE SCALE GENOMIC DNA]</scope>
    <source>
        <strain evidence="1">YNDBR</strain>
        <tissue evidence="1">Leaf</tissue>
    </source>
</reference>
<protein>
    <submittedName>
        <fullName evidence="1">Uncharacterized protein</fullName>
    </submittedName>
</protein>
<keyword evidence="2" id="KW-1185">Reference proteome</keyword>
<dbReference type="Proteomes" id="UP001420932">
    <property type="component" value="Unassembled WGS sequence"/>
</dbReference>
<comment type="caution">
    <text evidence="1">The sequence shown here is derived from an EMBL/GenBank/DDBJ whole genome shotgun (WGS) entry which is preliminary data.</text>
</comment>
<organism evidence="1 2">
    <name type="scientific">Stephania yunnanensis</name>
    <dbReference type="NCBI Taxonomy" id="152371"/>
    <lineage>
        <taxon>Eukaryota</taxon>
        <taxon>Viridiplantae</taxon>
        <taxon>Streptophyta</taxon>
        <taxon>Embryophyta</taxon>
        <taxon>Tracheophyta</taxon>
        <taxon>Spermatophyta</taxon>
        <taxon>Magnoliopsida</taxon>
        <taxon>Ranunculales</taxon>
        <taxon>Menispermaceae</taxon>
        <taxon>Menispermoideae</taxon>
        <taxon>Cissampelideae</taxon>
        <taxon>Stephania</taxon>
    </lineage>
</organism>
<gene>
    <name evidence="1" type="ORF">Syun_012124</name>
</gene>
<name>A0AAP0JZP2_9MAGN</name>
<dbReference type="EMBL" id="JBBNAF010000005">
    <property type="protein sequence ID" value="KAK9142724.1"/>
    <property type="molecule type" value="Genomic_DNA"/>
</dbReference>
<accession>A0AAP0JZP2</accession>
<evidence type="ECO:0000313" key="2">
    <source>
        <dbReference type="Proteomes" id="UP001420932"/>
    </source>
</evidence>